<feature type="compositionally biased region" description="Low complexity" evidence="1">
    <location>
        <begin position="472"/>
        <end position="488"/>
    </location>
</feature>
<feature type="region of interest" description="Disordered" evidence="1">
    <location>
        <begin position="395"/>
        <end position="488"/>
    </location>
</feature>
<evidence type="ECO:0000313" key="4">
    <source>
        <dbReference type="Proteomes" id="UP000318571"/>
    </source>
</evidence>
<feature type="region of interest" description="Disordered" evidence="1">
    <location>
        <begin position="1"/>
        <end position="94"/>
    </location>
</feature>
<feature type="region of interest" description="Disordered" evidence="1">
    <location>
        <begin position="616"/>
        <end position="674"/>
    </location>
</feature>
<evidence type="ECO:0000313" key="3">
    <source>
        <dbReference type="EMBL" id="TRY69407.1"/>
    </source>
</evidence>
<feature type="compositionally biased region" description="Basic residues" evidence="1">
    <location>
        <begin position="997"/>
        <end position="1011"/>
    </location>
</feature>
<feature type="region of interest" description="Disordered" evidence="1">
    <location>
        <begin position="924"/>
        <end position="951"/>
    </location>
</feature>
<comment type="caution">
    <text evidence="3">The sequence shown here is derived from an EMBL/GenBank/DDBJ whole genome shotgun (WGS) entry which is preliminary data.</text>
</comment>
<feature type="compositionally biased region" description="Polar residues" evidence="1">
    <location>
        <begin position="1118"/>
        <end position="1143"/>
    </location>
</feature>
<feature type="compositionally biased region" description="Basic residues" evidence="1">
    <location>
        <begin position="66"/>
        <end position="76"/>
    </location>
</feature>
<feature type="compositionally biased region" description="Basic and acidic residues" evidence="1">
    <location>
        <begin position="44"/>
        <end position="58"/>
    </location>
</feature>
<feature type="compositionally biased region" description="Basic and acidic residues" evidence="1">
    <location>
        <begin position="1485"/>
        <end position="1500"/>
    </location>
</feature>
<feature type="domain" description="AAA+ ATPase" evidence="2">
    <location>
        <begin position="1047"/>
        <end position="1200"/>
    </location>
</feature>
<dbReference type="InterPro" id="IPR003593">
    <property type="entry name" value="AAA+_ATPase"/>
</dbReference>
<feature type="compositionally biased region" description="Basic residues" evidence="1">
    <location>
        <begin position="314"/>
        <end position="324"/>
    </location>
</feature>
<dbReference type="GO" id="GO:0061860">
    <property type="term" value="F:DNA clamp unloader activity"/>
    <property type="evidence" value="ECO:0007669"/>
    <property type="project" value="TreeGrafter"/>
</dbReference>
<organism evidence="3 4">
    <name type="scientific">Tigriopus californicus</name>
    <name type="common">Marine copepod</name>
    <dbReference type="NCBI Taxonomy" id="6832"/>
    <lineage>
        <taxon>Eukaryota</taxon>
        <taxon>Metazoa</taxon>
        <taxon>Ecdysozoa</taxon>
        <taxon>Arthropoda</taxon>
        <taxon>Crustacea</taxon>
        <taxon>Multicrustacea</taxon>
        <taxon>Hexanauplia</taxon>
        <taxon>Copepoda</taxon>
        <taxon>Harpacticoida</taxon>
        <taxon>Harpacticidae</taxon>
        <taxon>Tigriopus</taxon>
    </lineage>
</organism>
<dbReference type="STRING" id="6832.A0A553NVE8"/>
<keyword evidence="4" id="KW-1185">Reference proteome</keyword>
<feature type="region of interest" description="Disordered" evidence="1">
    <location>
        <begin position="308"/>
        <end position="348"/>
    </location>
</feature>
<feature type="region of interest" description="Disordered" evidence="1">
    <location>
        <begin position="997"/>
        <end position="1040"/>
    </location>
</feature>
<evidence type="ECO:0000259" key="2">
    <source>
        <dbReference type="SMART" id="SM00382"/>
    </source>
</evidence>
<accession>A0A553NVE8</accession>
<dbReference type="SUPFAM" id="SSF52540">
    <property type="entry name" value="P-loop containing nucleoside triphosphate hydrolases"/>
    <property type="match status" value="1"/>
</dbReference>
<dbReference type="InterPro" id="IPR003959">
    <property type="entry name" value="ATPase_AAA_core"/>
</dbReference>
<dbReference type="PANTHER" id="PTHR23389:SF21">
    <property type="entry name" value="ATPASE FAMILY AAA DOMAIN-CONTAINING PROTEIN 5"/>
    <property type="match status" value="1"/>
</dbReference>
<feature type="region of interest" description="Disordered" evidence="1">
    <location>
        <begin position="847"/>
        <end position="866"/>
    </location>
</feature>
<dbReference type="Pfam" id="PF00004">
    <property type="entry name" value="AAA"/>
    <property type="match status" value="1"/>
</dbReference>
<feature type="compositionally biased region" description="Basic and acidic residues" evidence="1">
    <location>
        <begin position="849"/>
        <end position="862"/>
    </location>
</feature>
<feature type="compositionally biased region" description="Basic residues" evidence="1">
    <location>
        <begin position="664"/>
        <end position="673"/>
    </location>
</feature>
<dbReference type="GO" id="GO:0005634">
    <property type="term" value="C:nucleus"/>
    <property type="evidence" value="ECO:0007669"/>
    <property type="project" value="TreeGrafter"/>
</dbReference>
<gene>
    <name evidence="3" type="ORF">TCAL_08890</name>
</gene>
<name>A0A553NVE8_TIGCA</name>
<dbReference type="SMART" id="SM00382">
    <property type="entry name" value="AAA"/>
    <property type="match status" value="1"/>
</dbReference>
<protein>
    <recommendedName>
        <fullName evidence="2">AAA+ ATPase domain-containing protein</fullName>
    </recommendedName>
</protein>
<evidence type="ECO:0000256" key="1">
    <source>
        <dbReference type="SAM" id="MobiDB-lite"/>
    </source>
</evidence>
<dbReference type="Gene3D" id="3.40.50.300">
    <property type="entry name" value="P-loop containing nucleotide triphosphate hydrolases"/>
    <property type="match status" value="1"/>
</dbReference>
<dbReference type="EMBL" id="VCGU01000010">
    <property type="protein sequence ID" value="TRY69407.1"/>
    <property type="molecule type" value="Genomic_DNA"/>
</dbReference>
<feature type="compositionally biased region" description="Basic and acidic residues" evidence="1">
    <location>
        <begin position="637"/>
        <end position="657"/>
    </location>
</feature>
<dbReference type="GO" id="GO:0016887">
    <property type="term" value="F:ATP hydrolysis activity"/>
    <property type="evidence" value="ECO:0007669"/>
    <property type="project" value="InterPro"/>
</dbReference>
<feature type="region of interest" description="Disordered" evidence="1">
    <location>
        <begin position="1097"/>
        <end position="1143"/>
    </location>
</feature>
<feature type="region of interest" description="Disordered" evidence="1">
    <location>
        <begin position="1402"/>
        <end position="1433"/>
    </location>
</feature>
<dbReference type="Proteomes" id="UP000318571">
    <property type="component" value="Chromosome 1"/>
</dbReference>
<feature type="compositionally biased region" description="Polar residues" evidence="1">
    <location>
        <begin position="1474"/>
        <end position="1483"/>
    </location>
</feature>
<feature type="region of interest" description="Disordered" evidence="1">
    <location>
        <begin position="1473"/>
        <end position="1536"/>
    </location>
</feature>
<proteinExistence type="predicted"/>
<dbReference type="PANTHER" id="PTHR23389">
    <property type="entry name" value="CHROMOSOME TRANSMISSION FIDELITY FACTOR 18"/>
    <property type="match status" value="1"/>
</dbReference>
<feature type="compositionally biased region" description="Basic and acidic residues" evidence="1">
    <location>
        <begin position="936"/>
        <end position="951"/>
    </location>
</feature>
<reference evidence="3 4" key="1">
    <citation type="journal article" date="2018" name="Nat. Ecol. Evol.">
        <title>Genomic signatures of mitonuclear coevolution across populations of Tigriopus californicus.</title>
        <authorList>
            <person name="Barreto F.S."/>
            <person name="Watson E.T."/>
            <person name="Lima T.G."/>
            <person name="Willett C.S."/>
            <person name="Edmands S."/>
            <person name="Li W."/>
            <person name="Burton R.S."/>
        </authorList>
    </citation>
    <scope>NUCLEOTIDE SEQUENCE [LARGE SCALE GENOMIC DNA]</scope>
    <source>
        <strain evidence="3 4">San Diego</strain>
    </source>
</reference>
<dbReference type="InterPro" id="IPR027417">
    <property type="entry name" value="P-loop_NTPase"/>
</dbReference>
<dbReference type="GO" id="GO:0005524">
    <property type="term" value="F:ATP binding"/>
    <property type="evidence" value="ECO:0007669"/>
    <property type="project" value="InterPro"/>
</dbReference>
<feature type="compositionally biased region" description="Acidic residues" evidence="1">
    <location>
        <begin position="1"/>
        <end position="11"/>
    </location>
</feature>
<sequence length="1758" mass="194577">METESDIEDDTPATPILTEPAKPNRTLLHYFQTRNPPPLAAHSSNRDGKTPRALKCDEGQAQSPEKRKKKRGRPKKIIATVEQSEGTQPEEKEEDVVDVIEVLPKARNPISGFFKKVTRDEYCQDLERAASKIVIQAEIHSPIPNCSPKIEVKAKGRRGQSSRLSLDADQVNRIEVLEEQVEGVEKEEPTSRKISSALFKKRRTMRQESESAQLPLEDVSVDMDFFAGGQLSPVSADLNGHTIEMPERNGPSPKMDGIQISPVESTSKPDGGEASSIIQHLDDDDLGSKECFDSKILGLKGKKVNISPASPQLFKKRPKRRRRGTGGAATGATRSGGNSHKHPVNYDSDSLDVDILSKLNPKEFHVGQTSSMEIDFDNSSSNAFSVLMKQPLSTEAVGPNTIEDVETLDNGQTLGDRIDDGTSSRGSGGMSTCQLEDRPPNSKHKSPSSDKENKTNRLNSAVMSTLAPPPSRTATTKPPSPSSTPSSSVFENAFTRLMTTKVSISSISISSIAGTNSSPSTSSSWCKKAMKTIGLEREKKGEDQIKVGNDIGTSEVVRKKRGLKRKKKPTIKKSDVLDIEVEDVGREIVEINEEPHFPPGEDAFSAHKTERRDTLKDLEDESHLSEPSQRRSSRISRNRDTIEKRRQEQEEMERLIDDEISSPRKSRSRKIDHKRTITAEGNDFSNDGCLSNGEGDDEVRIEKVVLSPVKKQKKTGPNLAPIFIKGQKANAIRVIEDPEKAAARRAFLMSSAPDVIRTQQQQKNVDELLNSDLGSSLPFPIVSHVRQCDGEDTFWNLEMPKASPDLLMGATSLKDPSELSLRTSNNTGDDGLLDMGQFTSLVSKIGTRRNQENEKQTNDHPEAGGQRRMNSWQIYHFVKSLKMANDAFPMRKIFRRYVERKIEADTLEAEVRRKNMSLNDIVEERSKGRGRLRKARNSDRHRGGEDKGLKEVKFDASLPSSMQWTMKYTPQMTDDMIGNLGVVRKLQTWLEGWRTNRPRHSVGKRSEKRKKLDSSFVVDDSSEGDGDSISSDDLTGSGSDVETGTNLCNTALLTGPTGVGKTSCVYALARQLGFKVLEVNASSIRGGRQVVAQLQEATQSHHLTKQQQQQKQKEQAKTLQSGSRRGKSTKNQPQQDSCQGASDSSTHLKRTALILFEDIDVVFDDSDDGFYGAVNNLIATTKRPILLTTSNPHFVPKKLFKSASVLDSLQTFEFKPVAPQLVANYLQLMALAEGVAIDPESIASLVALNGGLISKSILDLQYWATSKDGGPLISCTGDIPPLICGDKLKEEGLSTSEDSLAKLMSINKHLVSNAKTKTSSGQKISHSSSSPSPLVPVNDLFATVRPFSGCDLALMGLRDEQEVSYAQTENRVQEFRNNVEHLWLWGYGDIYEQNCHLFLGLPSEPAPPPSSSGQKRPYPLTSDNSALEQDASCSVAGSKKKRYRRIQDFADLDNSIFACDSDEDEPVNEARFLTATNKSSSKDANIADKEPHEDRPRHDGDEGESSCVGGENRRPNGTNETEEREQDCSLSKAEKVKAPKTKLEKMAFQNAHQAMMALSNCAEANSHFSTLEDRPPWWVLDNSLADQMVRSSEKLLARDDAPYSQASVSASIEASVQQMTLTLARKRVQDVVKHIQGDEINVTSASHPLMRRSLESEPSLSLINDHHYPISSSRTTPLLDRFHSKETLNTFLSELTICPRTHLTDTLPIIRGMARLEEVRRSGGGAKKSRSGRFLHYFDAQELYLKPITLNYLCNSFL</sequence>
<dbReference type="GO" id="GO:0003677">
    <property type="term" value="F:DNA binding"/>
    <property type="evidence" value="ECO:0007669"/>
    <property type="project" value="TreeGrafter"/>
</dbReference>
<feature type="compositionally biased region" description="Low complexity" evidence="1">
    <location>
        <begin position="1027"/>
        <end position="1040"/>
    </location>
</feature>